<dbReference type="Gene3D" id="1.10.510.10">
    <property type="entry name" value="Transferase(Phosphotransferase) domain 1"/>
    <property type="match status" value="1"/>
</dbReference>
<dbReference type="GO" id="GO:0035556">
    <property type="term" value="P:intracellular signal transduction"/>
    <property type="evidence" value="ECO:0007669"/>
    <property type="project" value="TreeGrafter"/>
</dbReference>
<protein>
    <recommendedName>
        <fullName evidence="3">Protein kinase domain-containing protein</fullName>
    </recommendedName>
</protein>
<accession>A0A6C0DP87</accession>
<dbReference type="AlphaFoldDB" id="A0A6C0DP87"/>
<sequence>MDVPKFDIHYVKLKPVNLDALEKGATYSEDDIAHGYKPFRIENLQLYNPVYPHFFELSATNYNRIGLNHKYHVGSLSEVVDIETHVTVPRNVFVKFAPLLDPIKYMTGKYAKSSEILTNLPAISTDTVKSCLPKLKDPNNASYVDNFFNYLSTQLLHHHNIPHCVEYYGSYLGVQEKYKMNVTDDLEYLSDSHYFVEHYNKLYTATHPYMNEFVKNTSSSRANKNKLTISSEDDVLLLDSLDDLGDVSLHNPVEVDDANLVYEKDSEKTSDGGSRGESESDSSSDSESDSGSDSSSDSGSDSGSDSSSDSGSDSESGSGSASSEEEWATDSSRSCSTEDEIAQYAYINNFPVQMICLEKCDGSLDELFVHRKIDTEESIAMLFQIIMTLLVYQKSFQFTHNDLHTNNIMYNHTDIPYLYYRYKKQVYRVPTYGKIYKIIDFGRAIYKFKGQLFCSDSFASGGDASTQYNSEPYMDENKPRLDPNPSFDLCRLGCSIYDFYSDQEKEDEFKDIISRWCLDDQDRNVLYKKNGNERYPGFKLYKMIARTVHRHTPEQQLDQSCFKKFRHPSDIQGEPIIDIDEIPVYV</sequence>
<organism evidence="2">
    <name type="scientific">viral metagenome</name>
    <dbReference type="NCBI Taxonomy" id="1070528"/>
    <lineage>
        <taxon>unclassified sequences</taxon>
        <taxon>metagenomes</taxon>
        <taxon>organismal metagenomes</taxon>
    </lineage>
</organism>
<dbReference type="GO" id="GO:0000278">
    <property type="term" value="P:mitotic cell cycle"/>
    <property type="evidence" value="ECO:0007669"/>
    <property type="project" value="TreeGrafter"/>
</dbReference>
<evidence type="ECO:0000313" key="2">
    <source>
        <dbReference type="EMBL" id="QHT18030.1"/>
    </source>
</evidence>
<dbReference type="EMBL" id="MN739647">
    <property type="protein sequence ID" value="QHT18030.1"/>
    <property type="molecule type" value="Genomic_DNA"/>
</dbReference>
<reference evidence="2" key="1">
    <citation type="journal article" date="2020" name="Nature">
        <title>Giant virus diversity and host interactions through global metagenomics.</title>
        <authorList>
            <person name="Schulz F."/>
            <person name="Roux S."/>
            <person name="Paez-Espino D."/>
            <person name="Jungbluth S."/>
            <person name="Walsh D.A."/>
            <person name="Denef V.J."/>
            <person name="McMahon K.D."/>
            <person name="Konstantinidis K.T."/>
            <person name="Eloe-Fadrosh E.A."/>
            <person name="Kyrpides N.C."/>
            <person name="Woyke T."/>
        </authorList>
    </citation>
    <scope>NUCLEOTIDE SEQUENCE</scope>
    <source>
        <strain evidence="2">GVMAG-M-3300023174-3</strain>
    </source>
</reference>
<feature type="compositionally biased region" description="Basic and acidic residues" evidence="1">
    <location>
        <begin position="262"/>
        <end position="278"/>
    </location>
</feature>
<dbReference type="PANTHER" id="PTHR24419:SF18">
    <property type="entry name" value="SERINE_THREONINE-PROTEIN KINASE HASPIN"/>
    <property type="match status" value="1"/>
</dbReference>
<evidence type="ECO:0008006" key="3">
    <source>
        <dbReference type="Google" id="ProtNLM"/>
    </source>
</evidence>
<dbReference type="SUPFAM" id="SSF56112">
    <property type="entry name" value="Protein kinase-like (PK-like)"/>
    <property type="match status" value="1"/>
</dbReference>
<feature type="compositionally biased region" description="Acidic residues" evidence="1">
    <location>
        <begin position="279"/>
        <end position="290"/>
    </location>
</feature>
<feature type="region of interest" description="Disordered" evidence="1">
    <location>
        <begin position="258"/>
        <end position="334"/>
    </location>
</feature>
<dbReference type="GO" id="GO:0005634">
    <property type="term" value="C:nucleus"/>
    <property type="evidence" value="ECO:0007669"/>
    <property type="project" value="TreeGrafter"/>
</dbReference>
<feature type="compositionally biased region" description="Low complexity" evidence="1">
    <location>
        <begin position="291"/>
        <end position="322"/>
    </location>
</feature>
<dbReference type="PANTHER" id="PTHR24419">
    <property type="entry name" value="INTERLEUKIN-1 RECEPTOR-ASSOCIATED KINASE"/>
    <property type="match status" value="1"/>
</dbReference>
<dbReference type="GO" id="GO:0005737">
    <property type="term" value="C:cytoplasm"/>
    <property type="evidence" value="ECO:0007669"/>
    <property type="project" value="TreeGrafter"/>
</dbReference>
<name>A0A6C0DP87_9ZZZZ</name>
<proteinExistence type="predicted"/>
<dbReference type="GO" id="GO:0072354">
    <property type="term" value="F:histone H3T3 kinase activity"/>
    <property type="evidence" value="ECO:0007669"/>
    <property type="project" value="TreeGrafter"/>
</dbReference>
<dbReference type="InterPro" id="IPR011009">
    <property type="entry name" value="Kinase-like_dom_sf"/>
</dbReference>
<evidence type="ECO:0000256" key="1">
    <source>
        <dbReference type="SAM" id="MobiDB-lite"/>
    </source>
</evidence>